<keyword evidence="4" id="KW-0560">Oxidoreductase</keyword>
<dbReference type="InterPro" id="IPR017941">
    <property type="entry name" value="Rieske_2Fe-2S"/>
</dbReference>
<organism evidence="9">
    <name type="scientific">marine metagenome</name>
    <dbReference type="NCBI Taxonomy" id="408172"/>
    <lineage>
        <taxon>unclassified sequences</taxon>
        <taxon>metagenomes</taxon>
        <taxon>ecological metagenomes</taxon>
    </lineage>
</organism>
<sequence>MVTNTNGTDISKAPEPPLGDKPLLGDRYTSREFMELEWENMWTKVWLIGGLLEEIPNKGDYITCEIGRESILCVRDSKGKVRAFYNVCQHRANRLVQAEKGTTNSFTCGYHGWKYALDGELIYVRDEEDFKQGNPCGKLRLVEIPCDTWGGFIWYNMDDKCSSLADFLAPHHKHLSVYPLEEMKRTDWVTIEGDFNWKCVQDNFNESYHIPDVHPQLKYFLDERYQSCQFDLYLNGNVRMLMPGSIPTPHAENEEDTVIEGFRTDADFWDMDIESYRGKLKEFRTDLQKQKRKLSKEKGYDFSLFNDDQLTDNYHYGFFPNVYFSMKPDGNIFLRGNPHPTDPNKCYFDMWYFTWFPKGANEYYSNSMSKYVDINTPVEHLIGKIGEVSAGPGIDQDVSVWQSQQQGLGSRGFKGDYMPDQERRIRFHHETIDRYIDGSIQDFIKKNT</sequence>
<dbReference type="InterPro" id="IPR036922">
    <property type="entry name" value="Rieske_2Fe-2S_sf"/>
</dbReference>
<dbReference type="AlphaFoldDB" id="A0A381SAB1"/>
<dbReference type="CDD" id="cd03469">
    <property type="entry name" value="Rieske_RO_Alpha_N"/>
    <property type="match status" value="1"/>
</dbReference>
<dbReference type="CDD" id="cd08882">
    <property type="entry name" value="RHO_alpha_C_MupW-like"/>
    <property type="match status" value="1"/>
</dbReference>
<proteinExistence type="predicted"/>
<name>A0A381SAB1_9ZZZZ</name>
<keyword evidence="6" id="KW-0411">Iron-sulfur</keyword>
<dbReference type="GO" id="GO:0005506">
    <property type="term" value="F:iron ion binding"/>
    <property type="evidence" value="ECO:0007669"/>
    <property type="project" value="InterPro"/>
</dbReference>
<dbReference type="PANTHER" id="PTHR43756">
    <property type="entry name" value="CHOLINE MONOOXYGENASE, CHLOROPLASTIC"/>
    <property type="match status" value="1"/>
</dbReference>
<comment type="cofactor">
    <cofactor evidence="1">
        <name>Fe cation</name>
        <dbReference type="ChEBI" id="CHEBI:24875"/>
    </cofactor>
</comment>
<reference evidence="9" key="1">
    <citation type="submission" date="2018-05" db="EMBL/GenBank/DDBJ databases">
        <authorList>
            <person name="Lanie J.A."/>
            <person name="Ng W.-L."/>
            <person name="Kazmierczak K.M."/>
            <person name="Andrzejewski T.M."/>
            <person name="Davidsen T.M."/>
            <person name="Wayne K.J."/>
            <person name="Tettelin H."/>
            <person name="Glass J.I."/>
            <person name="Rusch D."/>
            <person name="Podicherti R."/>
            <person name="Tsui H.-C.T."/>
            <person name="Winkler M.E."/>
        </authorList>
    </citation>
    <scope>NUCLEOTIDE SEQUENCE</scope>
</reference>
<dbReference type="Pfam" id="PF00848">
    <property type="entry name" value="Ring_hydroxyl_A"/>
    <property type="match status" value="1"/>
</dbReference>
<protein>
    <recommendedName>
        <fullName evidence="8">Rieske domain-containing protein</fullName>
    </recommendedName>
</protein>
<keyword evidence="3" id="KW-0479">Metal-binding</keyword>
<dbReference type="PANTHER" id="PTHR43756:SF5">
    <property type="entry name" value="CHOLINE MONOOXYGENASE, CHLOROPLASTIC"/>
    <property type="match status" value="1"/>
</dbReference>
<evidence type="ECO:0000256" key="5">
    <source>
        <dbReference type="ARBA" id="ARBA00023004"/>
    </source>
</evidence>
<evidence type="ECO:0000256" key="4">
    <source>
        <dbReference type="ARBA" id="ARBA00023002"/>
    </source>
</evidence>
<dbReference type="Gene3D" id="2.102.10.10">
    <property type="entry name" value="Rieske [2Fe-2S] iron-sulphur domain"/>
    <property type="match status" value="1"/>
</dbReference>
<evidence type="ECO:0000256" key="6">
    <source>
        <dbReference type="ARBA" id="ARBA00023014"/>
    </source>
</evidence>
<dbReference type="EMBL" id="UINC01002567">
    <property type="protein sequence ID" value="SUZ98053.1"/>
    <property type="molecule type" value="Genomic_DNA"/>
</dbReference>
<keyword evidence="2" id="KW-0001">2Fe-2S</keyword>
<gene>
    <name evidence="9" type="ORF">METZ01_LOCUS50907</name>
</gene>
<dbReference type="SUPFAM" id="SSF50022">
    <property type="entry name" value="ISP domain"/>
    <property type="match status" value="1"/>
</dbReference>
<evidence type="ECO:0000256" key="1">
    <source>
        <dbReference type="ARBA" id="ARBA00001962"/>
    </source>
</evidence>
<feature type="domain" description="Rieske" evidence="8">
    <location>
        <begin position="46"/>
        <end position="155"/>
    </location>
</feature>
<accession>A0A381SAB1</accession>
<keyword evidence="5" id="KW-0408">Iron</keyword>
<evidence type="ECO:0000256" key="2">
    <source>
        <dbReference type="ARBA" id="ARBA00022714"/>
    </source>
</evidence>
<dbReference type="GO" id="GO:0016491">
    <property type="term" value="F:oxidoreductase activity"/>
    <property type="evidence" value="ECO:0007669"/>
    <property type="project" value="UniProtKB-KW"/>
</dbReference>
<evidence type="ECO:0000313" key="9">
    <source>
        <dbReference type="EMBL" id="SUZ98053.1"/>
    </source>
</evidence>
<dbReference type="InterPro" id="IPR001663">
    <property type="entry name" value="Rng_hydr_dOase-A"/>
</dbReference>
<dbReference type="PRINTS" id="PR00090">
    <property type="entry name" value="RNGDIOXGNASE"/>
</dbReference>
<dbReference type="Gene3D" id="3.90.380.10">
    <property type="entry name" value="Naphthalene 1,2-dioxygenase Alpha Subunit, Chain A, domain 1"/>
    <property type="match status" value="1"/>
</dbReference>
<dbReference type="GO" id="GO:0051537">
    <property type="term" value="F:2 iron, 2 sulfur cluster binding"/>
    <property type="evidence" value="ECO:0007669"/>
    <property type="project" value="UniProtKB-KW"/>
</dbReference>
<dbReference type="PROSITE" id="PS51296">
    <property type="entry name" value="RIESKE"/>
    <property type="match status" value="1"/>
</dbReference>
<feature type="region of interest" description="Disordered" evidence="7">
    <location>
        <begin position="1"/>
        <end position="23"/>
    </location>
</feature>
<evidence type="ECO:0000259" key="8">
    <source>
        <dbReference type="PROSITE" id="PS51296"/>
    </source>
</evidence>
<dbReference type="InterPro" id="IPR015879">
    <property type="entry name" value="Ring_hydroxy_dOase_asu_C_dom"/>
</dbReference>
<evidence type="ECO:0000256" key="3">
    <source>
        <dbReference type="ARBA" id="ARBA00022723"/>
    </source>
</evidence>
<evidence type="ECO:0000256" key="7">
    <source>
        <dbReference type="SAM" id="MobiDB-lite"/>
    </source>
</evidence>
<dbReference type="SUPFAM" id="SSF55961">
    <property type="entry name" value="Bet v1-like"/>
    <property type="match status" value="1"/>
</dbReference>
<dbReference type="Pfam" id="PF00355">
    <property type="entry name" value="Rieske"/>
    <property type="match status" value="1"/>
</dbReference>